<dbReference type="CDD" id="cd05399">
    <property type="entry name" value="NT_Rel-Spo_like"/>
    <property type="match status" value="1"/>
</dbReference>
<dbReference type="Pfam" id="PF13328">
    <property type="entry name" value="HD_4"/>
    <property type="match status" value="1"/>
</dbReference>
<dbReference type="GO" id="GO:0015969">
    <property type="term" value="P:guanosine tetraphosphate metabolic process"/>
    <property type="evidence" value="ECO:0007669"/>
    <property type="project" value="InterPro"/>
</dbReference>
<evidence type="ECO:0000313" key="3">
    <source>
        <dbReference type="EMBL" id="GAG04363.1"/>
    </source>
</evidence>
<name>X0UVM8_9ZZZZ</name>
<dbReference type="PANTHER" id="PTHR21262:SF31">
    <property type="entry name" value="GTP PYROPHOSPHOKINASE"/>
    <property type="match status" value="1"/>
</dbReference>
<dbReference type="SUPFAM" id="SSF109604">
    <property type="entry name" value="HD-domain/PDEase-like"/>
    <property type="match status" value="1"/>
</dbReference>
<dbReference type="PANTHER" id="PTHR21262">
    <property type="entry name" value="GUANOSINE-3',5'-BIS DIPHOSPHATE 3'-PYROPHOSPHOHYDROLASE"/>
    <property type="match status" value="1"/>
</dbReference>
<reference evidence="3" key="1">
    <citation type="journal article" date="2014" name="Front. Microbiol.">
        <title>High frequency of phylogenetically diverse reductive dehalogenase-homologous genes in deep subseafloor sedimentary metagenomes.</title>
        <authorList>
            <person name="Kawai M."/>
            <person name="Futagami T."/>
            <person name="Toyoda A."/>
            <person name="Takaki Y."/>
            <person name="Nishi S."/>
            <person name="Hori S."/>
            <person name="Arai W."/>
            <person name="Tsubouchi T."/>
            <person name="Morono Y."/>
            <person name="Uchiyama I."/>
            <person name="Ito T."/>
            <person name="Fujiyama A."/>
            <person name="Inagaki F."/>
            <person name="Takami H."/>
        </authorList>
    </citation>
    <scope>NUCLEOTIDE SEQUENCE</scope>
    <source>
        <strain evidence="3">Expedition CK06-06</strain>
    </source>
</reference>
<evidence type="ECO:0000259" key="2">
    <source>
        <dbReference type="SMART" id="SM00954"/>
    </source>
</evidence>
<feature type="non-terminal residue" evidence="3">
    <location>
        <position position="1"/>
    </location>
</feature>
<dbReference type="Gene3D" id="1.10.3210.10">
    <property type="entry name" value="Hypothetical protein af1432"/>
    <property type="match status" value="1"/>
</dbReference>
<accession>X0UVM8</accession>
<evidence type="ECO:0000256" key="1">
    <source>
        <dbReference type="ARBA" id="ARBA00007476"/>
    </source>
</evidence>
<dbReference type="SMART" id="SM00954">
    <property type="entry name" value="RelA_SpoT"/>
    <property type="match status" value="1"/>
</dbReference>
<organism evidence="3">
    <name type="scientific">marine sediment metagenome</name>
    <dbReference type="NCBI Taxonomy" id="412755"/>
    <lineage>
        <taxon>unclassified sequences</taxon>
        <taxon>metagenomes</taxon>
        <taxon>ecological metagenomes</taxon>
    </lineage>
</organism>
<dbReference type="GO" id="GO:0005886">
    <property type="term" value="C:plasma membrane"/>
    <property type="evidence" value="ECO:0007669"/>
    <property type="project" value="TreeGrafter"/>
</dbReference>
<dbReference type="FunFam" id="3.30.460.10:FF:000001">
    <property type="entry name" value="GTP pyrophosphokinase RelA"/>
    <property type="match status" value="1"/>
</dbReference>
<protein>
    <recommendedName>
        <fullName evidence="2">RelA/SpoT domain-containing protein</fullName>
    </recommendedName>
</protein>
<gene>
    <name evidence="3" type="ORF">S01H1_32589</name>
</gene>
<sequence length="274" mass="31905">SSRQEQQALNLRKMFLAMADDIRVIMIKLADRLHNMRTLEPLTPADQQRNARETLHIFAPIAHRLGIWRIKWELEDQALKYLEPEAYFDVVEKLGQTREARLRQLEVAQTELEEALKEASVSVRVQGRAKHIYSIYTKMKEQHIDFAQIADLMALRVITETVDQCYAALGAVHSTWMPVPGMFTDYIAKSKANQYQSLHTKVFGPDKQPMEVQIRTLGMHRRAEYGVAAHWQYKEAQADPQLDQQISWVRQVLDLETDLAEHHEFLELLQLDLF</sequence>
<dbReference type="InterPro" id="IPR007685">
    <property type="entry name" value="RelA_SpoT"/>
</dbReference>
<dbReference type="Pfam" id="PF04607">
    <property type="entry name" value="RelA_SpoT"/>
    <property type="match status" value="1"/>
</dbReference>
<comment type="caution">
    <text evidence="3">The sequence shown here is derived from an EMBL/GenBank/DDBJ whole genome shotgun (WGS) entry which is preliminary data.</text>
</comment>
<dbReference type="AlphaFoldDB" id="X0UVM8"/>
<dbReference type="InterPro" id="IPR043519">
    <property type="entry name" value="NT_sf"/>
</dbReference>
<dbReference type="Gene3D" id="3.30.460.10">
    <property type="entry name" value="Beta Polymerase, domain 2"/>
    <property type="match status" value="1"/>
</dbReference>
<dbReference type="SUPFAM" id="SSF81301">
    <property type="entry name" value="Nucleotidyltransferase"/>
    <property type="match status" value="1"/>
</dbReference>
<proteinExistence type="inferred from homology"/>
<dbReference type="EMBL" id="BARS01020186">
    <property type="protein sequence ID" value="GAG04363.1"/>
    <property type="molecule type" value="Genomic_DNA"/>
</dbReference>
<feature type="domain" description="RelA/SpoT" evidence="2">
    <location>
        <begin position="127"/>
        <end position="237"/>
    </location>
</feature>
<feature type="non-terminal residue" evidence="3">
    <location>
        <position position="274"/>
    </location>
</feature>
<comment type="similarity">
    <text evidence="1">Belongs to the RelA/SpoT family.</text>
</comment>